<proteinExistence type="predicted"/>
<reference evidence="1 2" key="1">
    <citation type="submission" date="2016-07" db="EMBL/GenBank/DDBJ databases">
        <title>Pervasive Adenine N6-methylation of Active Genes in Fungi.</title>
        <authorList>
            <consortium name="DOE Joint Genome Institute"/>
            <person name="Mondo S.J."/>
            <person name="Dannebaum R.O."/>
            <person name="Kuo R.C."/>
            <person name="Labutti K."/>
            <person name="Haridas S."/>
            <person name="Kuo A."/>
            <person name="Salamov A."/>
            <person name="Ahrendt S.R."/>
            <person name="Lipzen A."/>
            <person name="Sullivan W."/>
            <person name="Andreopoulos W.B."/>
            <person name="Clum A."/>
            <person name="Lindquist E."/>
            <person name="Daum C."/>
            <person name="Ramamoorthy G.K."/>
            <person name="Gryganskyi A."/>
            <person name="Culley D."/>
            <person name="Magnuson J.K."/>
            <person name="James T.Y."/>
            <person name="O'Malley M.A."/>
            <person name="Stajich J.E."/>
            <person name="Spatafora J.W."/>
            <person name="Visel A."/>
            <person name="Grigoriev I.V."/>
        </authorList>
    </citation>
    <scope>NUCLEOTIDE SEQUENCE [LARGE SCALE GENOMIC DNA]</scope>
    <source>
        <strain evidence="1 2">JEL800</strain>
    </source>
</reference>
<dbReference type="EMBL" id="MCGO01000034">
    <property type="protein sequence ID" value="ORY40653.1"/>
    <property type="molecule type" value="Genomic_DNA"/>
</dbReference>
<dbReference type="Proteomes" id="UP000193642">
    <property type="component" value="Unassembled WGS sequence"/>
</dbReference>
<organism evidence="1 2">
    <name type="scientific">Rhizoclosmatium globosum</name>
    <dbReference type="NCBI Taxonomy" id="329046"/>
    <lineage>
        <taxon>Eukaryota</taxon>
        <taxon>Fungi</taxon>
        <taxon>Fungi incertae sedis</taxon>
        <taxon>Chytridiomycota</taxon>
        <taxon>Chytridiomycota incertae sedis</taxon>
        <taxon>Chytridiomycetes</taxon>
        <taxon>Chytridiales</taxon>
        <taxon>Chytriomycetaceae</taxon>
        <taxon>Rhizoclosmatium</taxon>
    </lineage>
</organism>
<protein>
    <recommendedName>
        <fullName evidence="3">SAM domain-containing protein</fullName>
    </recommendedName>
</protein>
<dbReference type="InterPro" id="IPR013761">
    <property type="entry name" value="SAM/pointed_sf"/>
</dbReference>
<evidence type="ECO:0000313" key="1">
    <source>
        <dbReference type="EMBL" id="ORY40653.1"/>
    </source>
</evidence>
<dbReference type="OrthoDB" id="2158305at2759"/>
<comment type="caution">
    <text evidence="1">The sequence shown here is derived from an EMBL/GenBank/DDBJ whole genome shotgun (WGS) entry which is preliminary data.</text>
</comment>
<sequence>MVSNFGDLVLPTLPSYWTVEETVQWILQNGGTKEILQFVQGQRTGGSTLLSLKIYDFVFPTIGQRIRFKVALEALQERELDEAAPPAYV</sequence>
<dbReference type="AlphaFoldDB" id="A0A1Y2C0T6"/>
<gene>
    <name evidence="1" type="ORF">BCR33DRAFT_719202</name>
</gene>
<evidence type="ECO:0008006" key="3">
    <source>
        <dbReference type="Google" id="ProtNLM"/>
    </source>
</evidence>
<dbReference type="SUPFAM" id="SSF47769">
    <property type="entry name" value="SAM/Pointed domain"/>
    <property type="match status" value="1"/>
</dbReference>
<evidence type="ECO:0000313" key="2">
    <source>
        <dbReference type="Proteomes" id="UP000193642"/>
    </source>
</evidence>
<name>A0A1Y2C0T6_9FUNG</name>
<accession>A0A1Y2C0T6</accession>
<keyword evidence="2" id="KW-1185">Reference proteome</keyword>
<dbReference type="Gene3D" id="1.10.150.50">
    <property type="entry name" value="Transcription Factor, Ets-1"/>
    <property type="match status" value="1"/>
</dbReference>